<dbReference type="CDD" id="cd02440">
    <property type="entry name" value="AdoMet_MTases"/>
    <property type="match status" value="1"/>
</dbReference>
<evidence type="ECO:0000259" key="1">
    <source>
        <dbReference type="Pfam" id="PF13649"/>
    </source>
</evidence>
<name>A4X9K1_SALTO</name>
<dbReference type="AlphaFoldDB" id="A4X9K1"/>
<accession>A4X9K1</accession>
<dbReference type="eggNOG" id="COG2226">
    <property type="taxonomic scope" value="Bacteria"/>
</dbReference>
<keyword evidence="2" id="KW-0808">Transferase</keyword>
<dbReference type="PANTHER" id="PTHR42912">
    <property type="entry name" value="METHYLTRANSFERASE"/>
    <property type="match status" value="1"/>
</dbReference>
<dbReference type="Proteomes" id="UP000000235">
    <property type="component" value="Chromosome"/>
</dbReference>
<keyword evidence="3" id="KW-1185">Reference proteome</keyword>
<feature type="domain" description="Methyltransferase" evidence="1">
    <location>
        <begin position="69"/>
        <end position="162"/>
    </location>
</feature>
<dbReference type="Pfam" id="PF13649">
    <property type="entry name" value="Methyltransf_25"/>
    <property type="match status" value="1"/>
</dbReference>
<dbReference type="STRING" id="369723.Strop_3141"/>
<dbReference type="InterPro" id="IPR050508">
    <property type="entry name" value="Methyltransf_Superfamily"/>
</dbReference>
<dbReference type="InterPro" id="IPR029063">
    <property type="entry name" value="SAM-dependent_MTases_sf"/>
</dbReference>
<dbReference type="RefSeq" id="WP_012014352.1">
    <property type="nucleotide sequence ID" value="NC_009380.1"/>
</dbReference>
<dbReference type="KEGG" id="stp:Strop_3141"/>
<dbReference type="Gene3D" id="3.40.50.150">
    <property type="entry name" value="Vaccinia Virus protein VP39"/>
    <property type="match status" value="1"/>
</dbReference>
<keyword evidence="2" id="KW-0489">Methyltransferase</keyword>
<dbReference type="GO" id="GO:0008168">
    <property type="term" value="F:methyltransferase activity"/>
    <property type="evidence" value="ECO:0007669"/>
    <property type="project" value="UniProtKB-KW"/>
</dbReference>
<dbReference type="GO" id="GO:0032259">
    <property type="term" value="P:methylation"/>
    <property type="evidence" value="ECO:0007669"/>
    <property type="project" value="UniProtKB-KW"/>
</dbReference>
<sequence>MQQSGPAITRRVVSVAEGRAASRRWWDHDADSYQEEHGAFLGDVDLVWCPEGLREAEAGLLGAVGGTRVLELGCGAAAGSRWLDGQGARVTALDLSAGMLRQARLAAERSGVRVPLVQADALALPFGAGVFDTVHSAFGAVPFVADSAALMREVFRVLRPGGAWVFAVTHPLRWVFLDDAGEGGLVAVHSYFDRRPYVEEDVAGVPTYIEAHRTVGDRIRDLTAAGFVLRDMVEPEWPPGHEETWGQWSPLRGRLIPGTAIFVAERPAT</sequence>
<dbReference type="InterPro" id="IPR041698">
    <property type="entry name" value="Methyltransf_25"/>
</dbReference>
<dbReference type="SUPFAM" id="SSF53335">
    <property type="entry name" value="S-adenosyl-L-methionine-dependent methyltransferases"/>
    <property type="match status" value="1"/>
</dbReference>
<dbReference type="PANTHER" id="PTHR42912:SF93">
    <property type="entry name" value="N6-ADENOSINE-METHYLTRANSFERASE TMT1A"/>
    <property type="match status" value="1"/>
</dbReference>
<dbReference type="PATRIC" id="fig|369723.5.peg.3232"/>
<dbReference type="EMBL" id="CP000667">
    <property type="protein sequence ID" value="ABP55575.1"/>
    <property type="molecule type" value="Genomic_DNA"/>
</dbReference>
<proteinExistence type="predicted"/>
<evidence type="ECO:0000313" key="2">
    <source>
        <dbReference type="EMBL" id="ABP55575.1"/>
    </source>
</evidence>
<reference evidence="3" key="1">
    <citation type="journal article" date="2007" name="Proc. Natl. Acad. Sci. U.S.A.">
        <title>Genome sequencing reveals complex secondary metabolome in the marine actinomycete Salinispora tropica.</title>
        <authorList>
            <person name="Udwary D.W."/>
            <person name="Zeigler L."/>
            <person name="Asolkar R.N."/>
            <person name="Singan V."/>
            <person name="Lapidus A."/>
            <person name="Fenical W."/>
            <person name="Jensen P.R."/>
            <person name="Moore B.S."/>
        </authorList>
    </citation>
    <scope>NUCLEOTIDE SEQUENCE [LARGE SCALE GENOMIC DNA]</scope>
    <source>
        <strain evidence="3">ATCC BAA-916 / DSM 44818 / CNB-440</strain>
    </source>
</reference>
<dbReference type="HOGENOM" id="CLU_049749_0_1_11"/>
<evidence type="ECO:0000313" key="3">
    <source>
        <dbReference type="Proteomes" id="UP000000235"/>
    </source>
</evidence>
<organism evidence="2 3">
    <name type="scientific">Salinispora tropica (strain ATCC BAA-916 / DSM 44818 / JCM 13857 / NBRC 105044 / CNB-440)</name>
    <dbReference type="NCBI Taxonomy" id="369723"/>
    <lineage>
        <taxon>Bacteria</taxon>
        <taxon>Bacillati</taxon>
        <taxon>Actinomycetota</taxon>
        <taxon>Actinomycetes</taxon>
        <taxon>Micromonosporales</taxon>
        <taxon>Micromonosporaceae</taxon>
        <taxon>Salinispora</taxon>
    </lineage>
</organism>
<gene>
    <name evidence="2" type="ordered locus">Strop_3141</name>
</gene>
<protein>
    <submittedName>
        <fullName evidence="2">Methyltransferase type 11</fullName>
    </submittedName>
</protein>